<keyword evidence="2" id="KW-1185">Reference proteome</keyword>
<accession>A0ACC6PG80</accession>
<comment type="caution">
    <text evidence="1">The sequence shown here is derived from an EMBL/GenBank/DDBJ whole genome shotgun (WGS) entry which is preliminary data.</text>
</comment>
<organism evidence="1 2">
    <name type="scientific">Saccharibacillus sacchari</name>
    <dbReference type="NCBI Taxonomy" id="456493"/>
    <lineage>
        <taxon>Bacteria</taxon>
        <taxon>Bacillati</taxon>
        <taxon>Bacillota</taxon>
        <taxon>Bacilli</taxon>
        <taxon>Bacillales</taxon>
        <taxon>Paenibacillaceae</taxon>
        <taxon>Saccharibacillus</taxon>
    </lineage>
</organism>
<sequence>MLEEKLTIGEMSEYCDVPADTLRYYDKIELFRPLYTDPDNGYRYYSILQSEVLGTIVELRRVGFSIEEIRAFMQNRHLDQSIGLLKQAVQRIDRQAADLKRISRTLKSRIQHIQSFQTDYAESDFIVRKLPKRKFWVLPDQVDMQNKEAVSYGFLELEKRLHDTLPFLAGNQFGFFVEPSALAFPLSPSEIASASAIFTFVQSRRSAGAQEAPAGDYVCTRYTGHDFEDYVDGLEKLLRYLHAEGLEAKSGAWSIIQVDISLTEHSEEAVYEVQIRV</sequence>
<gene>
    <name evidence="1" type="ORF">WKI47_18585</name>
</gene>
<dbReference type="EMBL" id="JBBKAR010000046">
    <property type="protein sequence ID" value="MEJ8305923.1"/>
    <property type="molecule type" value="Genomic_DNA"/>
</dbReference>
<dbReference type="Proteomes" id="UP001380953">
    <property type="component" value="Unassembled WGS sequence"/>
</dbReference>
<protein>
    <submittedName>
        <fullName evidence="1">Helix-turn-helix domain-containing protein</fullName>
    </submittedName>
</protein>
<reference evidence="1" key="1">
    <citation type="submission" date="2024-03" db="EMBL/GenBank/DDBJ databases">
        <title>Whole genome sequecning of epiphytes from Marcgravia umbellata leaves.</title>
        <authorList>
            <person name="Kumar G."/>
            <person name="Savka M.A."/>
        </authorList>
    </citation>
    <scope>NUCLEOTIDE SEQUENCE</scope>
    <source>
        <strain evidence="1">RIT_BL5</strain>
    </source>
</reference>
<evidence type="ECO:0000313" key="2">
    <source>
        <dbReference type="Proteomes" id="UP001380953"/>
    </source>
</evidence>
<evidence type="ECO:0000313" key="1">
    <source>
        <dbReference type="EMBL" id="MEJ8305923.1"/>
    </source>
</evidence>
<proteinExistence type="predicted"/>
<name>A0ACC6PG80_9BACL</name>